<keyword evidence="1" id="KW-0812">Transmembrane</keyword>
<dbReference type="AlphaFoldDB" id="A0A0L0CLG0"/>
<evidence type="ECO:0000313" key="2">
    <source>
        <dbReference type="EMBL" id="KNC33135.1"/>
    </source>
</evidence>
<dbReference type="Proteomes" id="UP000037069">
    <property type="component" value="Unassembled WGS sequence"/>
</dbReference>
<keyword evidence="3" id="KW-1185">Reference proteome</keyword>
<sequence>MKNLFFFTLAFNKFYRFLPVKHRMQKVVINFNSYLLQNMKFRKNIHCKAGLKSLKLFICTSRAEKIIRGLYFNFAFLIASFLFIFLCYYISYLYNKNNIYLYPTVGNVNKNTVKYIQYKHIYY</sequence>
<keyword evidence="1" id="KW-0472">Membrane</keyword>
<gene>
    <name evidence="2" type="ORF">FF38_03665</name>
</gene>
<name>A0A0L0CLG0_LUCCU</name>
<comment type="caution">
    <text evidence="2">The sequence shown here is derived from an EMBL/GenBank/DDBJ whole genome shotgun (WGS) entry which is preliminary data.</text>
</comment>
<dbReference type="EMBL" id="JRES01000232">
    <property type="protein sequence ID" value="KNC33135.1"/>
    <property type="molecule type" value="Genomic_DNA"/>
</dbReference>
<accession>A0A0L0CLG0</accession>
<organism evidence="2 3">
    <name type="scientific">Lucilia cuprina</name>
    <name type="common">Green bottle fly</name>
    <name type="synonym">Australian sheep blowfly</name>
    <dbReference type="NCBI Taxonomy" id="7375"/>
    <lineage>
        <taxon>Eukaryota</taxon>
        <taxon>Metazoa</taxon>
        <taxon>Ecdysozoa</taxon>
        <taxon>Arthropoda</taxon>
        <taxon>Hexapoda</taxon>
        <taxon>Insecta</taxon>
        <taxon>Pterygota</taxon>
        <taxon>Neoptera</taxon>
        <taxon>Endopterygota</taxon>
        <taxon>Diptera</taxon>
        <taxon>Brachycera</taxon>
        <taxon>Muscomorpha</taxon>
        <taxon>Oestroidea</taxon>
        <taxon>Calliphoridae</taxon>
        <taxon>Luciliinae</taxon>
        <taxon>Lucilia</taxon>
    </lineage>
</organism>
<protein>
    <submittedName>
        <fullName evidence="2">Uncharacterized protein</fullName>
    </submittedName>
</protein>
<feature type="non-terminal residue" evidence="2">
    <location>
        <position position="123"/>
    </location>
</feature>
<keyword evidence="1" id="KW-1133">Transmembrane helix</keyword>
<evidence type="ECO:0000313" key="3">
    <source>
        <dbReference type="Proteomes" id="UP000037069"/>
    </source>
</evidence>
<evidence type="ECO:0000256" key="1">
    <source>
        <dbReference type="SAM" id="Phobius"/>
    </source>
</evidence>
<reference evidence="2 3" key="1">
    <citation type="journal article" date="2015" name="Nat. Commun.">
        <title>Lucilia cuprina genome unlocks parasitic fly biology to underpin future interventions.</title>
        <authorList>
            <person name="Anstead C.A."/>
            <person name="Korhonen P.K."/>
            <person name="Young N.D."/>
            <person name="Hall R.S."/>
            <person name="Jex A.R."/>
            <person name="Murali S.C."/>
            <person name="Hughes D.S."/>
            <person name="Lee S.F."/>
            <person name="Perry T."/>
            <person name="Stroehlein A.J."/>
            <person name="Ansell B.R."/>
            <person name="Breugelmans B."/>
            <person name="Hofmann A."/>
            <person name="Qu J."/>
            <person name="Dugan S."/>
            <person name="Lee S.L."/>
            <person name="Chao H."/>
            <person name="Dinh H."/>
            <person name="Han Y."/>
            <person name="Doddapaneni H.V."/>
            <person name="Worley K.C."/>
            <person name="Muzny D.M."/>
            <person name="Ioannidis P."/>
            <person name="Waterhouse R.M."/>
            <person name="Zdobnov E.M."/>
            <person name="James P.J."/>
            <person name="Bagnall N.H."/>
            <person name="Kotze A.C."/>
            <person name="Gibbs R.A."/>
            <person name="Richards S."/>
            <person name="Batterham P."/>
            <person name="Gasser R.B."/>
        </authorList>
    </citation>
    <scope>NUCLEOTIDE SEQUENCE [LARGE SCALE GENOMIC DNA]</scope>
    <source>
        <strain evidence="2 3">LS</strain>
        <tissue evidence="2">Full body</tissue>
    </source>
</reference>
<feature type="transmembrane region" description="Helical" evidence="1">
    <location>
        <begin position="70"/>
        <end position="91"/>
    </location>
</feature>
<proteinExistence type="predicted"/>